<evidence type="ECO:0000256" key="7">
    <source>
        <dbReference type="ARBA" id="ARBA00023186"/>
    </source>
</evidence>
<evidence type="ECO:0000259" key="13">
    <source>
        <dbReference type="PROSITE" id="PS50198"/>
    </source>
</evidence>
<evidence type="ECO:0000313" key="15">
    <source>
        <dbReference type="Proteomes" id="UP000742786"/>
    </source>
</evidence>
<dbReference type="SUPFAM" id="SSF54534">
    <property type="entry name" value="FKBP-like"/>
    <property type="match status" value="1"/>
</dbReference>
<keyword evidence="3" id="KW-0997">Cell inner membrane</keyword>
<keyword evidence="5 12" id="KW-1133">Transmembrane helix</keyword>
<evidence type="ECO:0000256" key="5">
    <source>
        <dbReference type="ARBA" id="ARBA00022989"/>
    </source>
</evidence>
<feature type="transmembrane region" description="Helical" evidence="12">
    <location>
        <begin position="12"/>
        <end position="32"/>
    </location>
</feature>
<dbReference type="EMBL" id="CAJQUM010000001">
    <property type="protein sequence ID" value="CAG4882680.1"/>
    <property type="molecule type" value="Genomic_DNA"/>
</dbReference>
<dbReference type="InterPro" id="IPR000297">
    <property type="entry name" value="PPIase_PpiC"/>
</dbReference>
<organism evidence="14 15">
    <name type="scientific">Georgfuchsia toluolica</name>
    <dbReference type="NCBI Taxonomy" id="424218"/>
    <lineage>
        <taxon>Bacteria</taxon>
        <taxon>Pseudomonadati</taxon>
        <taxon>Pseudomonadota</taxon>
        <taxon>Betaproteobacteria</taxon>
        <taxon>Nitrosomonadales</taxon>
        <taxon>Sterolibacteriaceae</taxon>
        <taxon>Georgfuchsia</taxon>
    </lineage>
</organism>
<keyword evidence="7" id="KW-0143">Chaperone</keyword>
<name>A0A916N1H7_9PROT</name>
<dbReference type="GO" id="GO:0003755">
    <property type="term" value="F:peptidyl-prolyl cis-trans isomerase activity"/>
    <property type="evidence" value="ECO:0007669"/>
    <property type="project" value="UniProtKB-KW"/>
</dbReference>
<dbReference type="PANTHER" id="PTHR47529">
    <property type="entry name" value="PEPTIDYL-PROLYL CIS-TRANS ISOMERASE D"/>
    <property type="match status" value="1"/>
</dbReference>
<comment type="similarity">
    <text evidence="8">Belongs to the PpiD chaperone family.</text>
</comment>
<keyword evidence="15" id="KW-1185">Reference proteome</keyword>
<protein>
    <recommendedName>
        <fullName evidence="9">Periplasmic chaperone PpiD</fullName>
    </recommendedName>
    <alternativeName>
        <fullName evidence="10">Periplasmic folding chaperone</fullName>
    </alternativeName>
</protein>
<evidence type="ECO:0000313" key="14">
    <source>
        <dbReference type="EMBL" id="CAG4882680.1"/>
    </source>
</evidence>
<reference evidence="14" key="1">
    <citation type="submission" date="2021-04" db="EMBL/GenBank/DDBJ databases">
        <authorList>
            <person name="Hornung B."/>
        </authorList>
    </citation>
    <scope>NUCLEOTIDE SEQUENCE</scope>
    <source>
        <strain evidence="14">G5G6</strain>
    </source>
</reference>
<dbReference type="AlphaFoldDB" id="A0A916N1H7"/>
<dbReference type="InterPro" id="IPR052029">
    <property type="entry name" value="PpiD_chaperone"/>
</dbReference>
<evidence type="ECO:0000256" key="8">
    <source>
        <dbReference type="ARBA" id="ARBA00038408"/>
    </source>
</evidence>
<keyword evidence="11" id="KW-0697">Rotamase</keyword>
<dbReference type="Pfam" id="PF13624">
    <property type="entry name" value="SurA_N_3"/>
    <property type="match status" value="1"/>
</dbReference>
<dbReference type="PANTHER" id="PTHR47529:SF1">
    <property type="entry name" value="PERIPLASMIC CHAPERONE PPID"/>
    <property type="match status" value="1"/>
</dbReference>
<keyword evidence="2" id="KW-1003">Cell membrane</keyword>
<dbReference type="Gene3D" id="3.10.50.40">
    <property type="match status" value="1"/>
</dbReference>
<gene>
    <name evidence="14" type="ORF">GTOL_10562</name>
</gene>
<evidence type="ECO:0000256" key="6">
    <source>
        <dbReference type="ARBA" id="ARBA00023136"/>
    </source>
</evidence>
<accession>A0A916N1H7</accession>
<evidence type="ECO:0000256" key="4">
    <source>
        <dbReference type="ARBA" id="ARBA00022692"/>
    </source>
</evidence>
<dbReference type="Pfam" id="PF13616">
    <property type="entry name" value="Rotamase_3"/>
    <property type="match status" value="1"/>
</dbReference>
<feature type="domain" description="PpiC" evidence="13">
    <location>
        <begin position="265"/>
        <end position="368"/>
    </location>
</feature>
<comment type="subcellular location">
    <subcellularLocation>
        <location evidence="1">Cell inner membrane</location>
        <topology evidence="1">Single-pass type II membrane protein</topology>
        <orientation evidence="1">Periplasmic side</orientation>
    </subcellularLocation>
</comment>
<dbReference type="GO" id="GO:0005886">
    <property type="term" value="C:plasma membrane"/>
    <property type="evidence" value="ECO:0007669"/>
    <property type="project" value="UniProtKB-SubCell"/>
</dbReference>
<sequence length="633" mass="69137">MFDIVRNNRRLVQVFLVLIMLPFAFFGVESYFRNSGAGDDVAKVGGSKITPQEFRQALRDQQERLRAQARGQQIPPAMLDSPEIRRSVIETLINRRLLADFARKAHFTVSDEQLSQFIASVPALQVEGKFSQERYDAVVAAQNLSKEAFEARLRQDLILQQAAGGLSASSLTGKAAAGLWQNALLEEREVASIELKPEQYLAQVKLAVDATKNYYDTHRKDFELPEQVRAEFVILSQAALLGQVSVSDAEIKTAYEGHADRYKQGEQRRASHILILADKGAPEAKVAAAKAKAEALLAQVKKNPKEFAALAKQNSQDTGSAAKGGDLDWFSRGAMVKPFEDAAFALKEGEISGVVRSDYGFHIIQLTGIRAEKSKSLADVRGEIETELKQQAAAKKYAEAAETFTNMVYEQADSLKPVADKFKLEIQQSGWIAKGVSGNGLASNPKLLAALFSDDAIKNKRNTEAVEVASNTLVAARVIESKPATVMTFDEVKSTIEKKLTLEEARKLAAKDGEEKLAALKKGDEGKLSWGASHRIARMGAEGVSRAALDAIFKTPALSLPAFAGATGQDGGYVLYRITQVIPYSGADNPRAKALHDQYQQLVAGEEFAAWIGVLREKAGIEINEKVLLQAKE</sequence>
<evidence type="ECO:0000256" key="10">
    <source>
        <dbReference type="ARBA" id="ARBA00042775"/>
    </source>
</evidence>
<evidence type="ECO:0000256" key="3">
    <source>
        <dbReference type="ARBA" id="ARBA00022519"/>
    </source>
</evidence>
<keyword evidence="6 12" id="KW-0472">Membrane</keyword>
<comment type="caution">
    <text evidence="14">The sequence shown here is derived from an EMBL/GenBank/DDBJ whole genome shotgun (WGS) entry which is preliminary data.</text>
</comment>
<dbReference type="InterPro" id="IPR027304">
    <property type="entry name" value="Trigger_fact/SurA_dom_sf"/>
</dbReference>
<dbReference type="Proteomes" id="UP000742786">
    <property type="component" value="Unassembled WGS sequence"/>
</dbReference>
<evidence type="ECO:0000256" key="1">
    <source>
        <dbReference type="ARBA" id="ARBA00004382"/>
    </source>
</evidence>
<keyword evidence="11 14" id="KW-0413">Isomerase</keyword>
<dbReference type="PROSITE" id="PS50198">
    <property type="entry name" value="PPIC_PPIASE_2"/>
    <property type="match status" value="1"/>
</dbReference>
<evidence type="ECO:0000256" key="2">
    <source>
        <dbReference type="ARBA" id="ARBA00022475"/>
    </source>
</evidence>
<dbReference type="RefSeq" id="WP_220634731.1">
    <property type="nucleotide sequence ID" value="NZ_CAJQUM010000001.1"/>
</dbReference>
<dbReference type="SUPFAM" id="SSF109998">
    <property type="entry name" value="Triger factor/SurA peptide-binding domain-like"/>
    <property type="match status" value="1"/>
</dbReference>
<dbReference type="Gene3D" id="1.10.4030.10">
    <property type="entry name" value="Porin chaperone SurA, peptide-binding domain"/>
    <property type="match status" value="1"/>
</dbReference>
<keyword evidence="4 12" id="KW-0812">Transmembrane</keyword>
<dbReference type="InterPro" id="IPR046357">
    <property type="entry name" value="PPIase_dom_sf"/>
</dbReference>
<evidence type="ECO:0000256" key="12">
    <source>
        <dbReference type="SAM" id="Phobius"/>
    </source>
</evidence>
<evidence type="ECO:0000256" key="9">
    <source>
        <dbReference type="ARBA" id="ARBA00040743"/>
    </source>
</evidence>
<evidence type="ECO:0000256" key="11">
    <source>
        <dbReference type="PROSITE-ProRule" id="PRU00278"/>
    </source>
</evidence>
<proteinExistence type="inferred from homology"/>